<evidence type="ECO:0000313" key="1">
    <source>
        <dbReference type="EMBL" id="MCG7505245.1"/>
    </source>
</evidence>
<proteinExistence type="predicted"/>
<reference evidence="1 2" key="1">
    <citation type="submission" date="2022-02" db="EMBL/GenBank/DDBJ databases">
        <title>Draft genome sequence of Mezorhizobium retamae strain IRAMC:0171 isolated from Retama raetam nodules.</title>
        <authorList>
            <person name="Bengaied R."/>
            <person name="Sbissi I."/>
            <person name="Huber K."/>
            <person name="Ghodbane F."/>
            <person name="Nouioui I."/>
            <person name="Tarhouni M."/>
            <person name="Gtari M."/>
        </authorList>
    </citation>
    <scope>NUCLEOTIDE SEQUENCE [LARGE SCALE GENOMIC DNA]</scope>
    <source>
        <strain evidence="1 2">IRAMC:0171</strain>
    </source>
</reference>
<accession>A0ABS9QCW0</accession>
<sequence length="65" mass="7419">MGEHKETLEELLGDQIVQLVMERDGWRAEHVRLLLERARMRSGIETTIPPAHIIAKACLPQWMGG</sequence>
<organism evidence="1 2">
    <name type="scientific">Mesorhizobium retamae</name>
    <dbReference type="NCBI Taxonomy" id="2912854"/>
    <lineage>
        <taxon>Bacteria</taxon>
        <taxon>Pseudomonadati</taxon>
        <taxon>Pseudomonadota</taxon>
        <taxon>Alphaproteobacteria</taxon>
        <taxon>Hyphomicrobiales</taxon>
        <taxon>Phyllobacteriaceae</taxon>
        <taxon>Mesorhizobium</taxon>
    </lineage>
</organism>
<gene>
    <name evidence="1" type="ORF">L4923_09450</name>
</gene>
<dbReference type="Proteomes" id="UP001201701">
    <property type="component" value="Unassembled WGS sequence"/>
</dbReference>
<keyword evidence="2" id="KW-1185">Reference proteome</keyword>
<protein>
    <submittedName>
        <fullName evidence="1">Uncharacterized protein</fullName>
    </submittedName>
</protein>
<dbReference type="EMBL" id="JAKREW010000006">
    <property type="protein sequence ID" value="MCG7505245.1"/>
    <property type="molecule type" value="Genomic_DNA"/>
</dbReference>
<name>A0ABS9QCW0_9HYPH</name>
<evidence type="ECO:0000313" key="2">
    <source>
        <dbReference type="Proteomes" id="UP001201701"/>
    </source>
</evidence>
<dbReference type="RefSeq" id="WP_239364025.1">
    <property type="nucleotide sequence ID" value="NZ_JAKREW010000006.1"/>
</dbReference>
<comment type="caution">
    <text evidence="1">The sequence shown here is derived from an EMBL/GenBank/DDBJ whole genome shotgun (WGS) entry which is preliminary data.</text>
</comment>